<accession>A0A0K1NL54</accession>
<gene>
    <name evidence="1" type="ORF">ADJ77_08065</name>
</gene>
<name>A0A0K1NL54_9BACT</name>
<dbReference type="EMBL" id="CP012075">
    <property type="protein sequence ID" value="AKU69814.1"/>
    <property type="molecule type" value="Genomic_DNA"/>
</dbReference>
<organism evidence="1 2">
    <name type="scientific">Prevotella fusca JCM 17724</name>
    <dbReference type="NCBI Taxonomy" id="1236517"/>
    <lineage>
        <taxon>Bacteria</taxon>
        <taxon>Pseudomonadati</taxon>
        <taxon>Bacteroidota</taxon>
        <taxon>Bacteroidia</taxon>
        <taxon>Bacteroidales</taxon>
        <taxon>Prevotellaceae</taxon>
        <taxon>Prevotella</taxon>
    </lineage>
</organism>
<proteinExistence type="predicted"/>
<dbReference type="AlphaFoldDB" id="A0A0K1NL54"/>
<reference evidence="1 2" key="1">
    <citation type="submission" date="2015-07" db="EMBL/GenBank/DDBJ databases">
        <authorList>
            <person name="Noorani M."/>
        </authorList>
    </citation>
    <scope>NUCLEOTIDE SEQUENCE [LARGE SCALE GENOMIC DNA]</scope>
    <source>
        <strain evidence="1 2">W1435</strain>
    </source>
</reference>
<dbReference type="KEGG" id="pfus:ADJ77_08065"/>
<protein>
    <recommendedName>
        <fullName evidence="3">PD-(D/E)XK motif protein</fullName>
    </recommendedName>
</protein>
<dbReference type="STRING" id="1236517.ADJ77_08065"/>
<evidence type="ECO:0000313" key="1">
    <source>
        <dbReference type="EMBL" id="AKU69814.1"/>
    </source>
</evidence>
<evidence type="ECO:0008006" key="3">
    <source>
        <dbReference type="Google" id="ProtNLM"/>
    </source>
</evidence>
<dbReference type="OrthoDB" id="2808696at2"/>
<sequence length="340" mass="38916">MKTTMSMENKYHIIELWSSLKSLATIGVVKKLYDTSLPIQVYATYSYPDDIVGIAVSFSKEFKIDISSLSNLSELRIRQLLDASMLGQKMLHVQLMRNVNQRVFAALCEDLITTLKPLSSTKEMAQEVVNQLHRWKDLFGKLKFEGLSKEEQQGLYGELVFLRKLLNRSSNDTYVSTLQLWTGVEKTNKDFQGDNWAVEVKTTSTNNAQFIIINGERQLDNSLVAHLFVYHLVLEVSKTNGESLPMIVSEIKVLLSGNVPALCIFEEKLIEAKYISCHESLYAERFYKKRSEKYYKVLADFPRIMENELRNGVSNVVYAISIGMCDEYLVPESVLFNTIK</sequence>
<dbReference type="Proteomes" id="UP000060345">
    <property type="component" value="Chromosome 2"/>
</dbReference>
<evidence type="ECO:0000313" key="2">
    <source>
        <dbReference type="Proteomes" id="UP000060345"/>
    </source>
</evidence>
<dbReference type="InterPro" id="IPR025534">
    <property type="entry name" value="DUF4420"/>
</dbReference>
<dbReference type="Pfam" id="PF14390">
    <property type="entry name" value="DUF4420"/>
    <property type="match status" value="1"/>
</dbReference>